<proteinExistence type="predicted"/>
<protein>
    <submittedName>
        <fullName evidence="2">Uncharacterized protein</fullName>
    </submittedName>
</protein>
<reference evidence="2" key="1">
    <citation type="submission" date="2020-11" db="EMBL/GenBank/DDBJ databases">
        <authorList>
            <consortium name="DOE Joint Genome Institute"/>
            <person name="Ahrendt S."/>
            <person name="Riley R."/>
            <person name="Andreopoulos W."/>
            <person name="Labutti K."/>
            <person name="Pangilinan J."/>
            <person name="Ruiz-Duenas F.J."/>
            <person name="Barrasa J.M."/>
            <person name="Sanchez-Garcia M."/>
            <person name="Camarero S."/>
            <person name="Miyauchi S."/>
            <person name="Serrano A."/>
            <person name="Linde D."/>
            <person name="Babiker R."/>
            <person name="Drula E."/>
            <person name="Ayuso-Fernandez I."/>
            <person name="Pacheco R."/>
            <person name="Padilla G."/>
            <person name="Ferreira P."/>
            <person name="Barriuso J."/>
            <person name="Kellner H."/>
            <person name="Castanera R."/>
            <person name="Alfaro M."/>
            <person name="Ramirez L."/>
            <person name="Pisabarro A.G."/>
            <person name="Kuo A."/>
            <person name="Tritt A."/>
            <person name="Lipzen A."/>
            <person name="He G."/>
            <person name="Yan M."/>
            <person name="Ng V."/>
            <person name="Cullen D."/>
            <person name="Martin F."/>
            <person name="Rosso M.-N."/>
            <person name="Henrissat B."/>
            <person name="Hibbett D."/>
            <person name="Martinez A.T."/>
            <person name="Grigoriev I.V."/>
        </authorList>
    </citation>
    <scope>NUCLEOTIDE SEQUENCE</scope>
    <source>
        <strain evidence="2">CBS 506.95</strain>
    </source>
</reference>
<feature type="transmembrane region" description="Helical" evidence="1">
    <location>
        <begin position="153"/>
        <end position="176"/>
    </location>
</feature>
<accession>A0A9P6E7L3</accession>
<keyword evidence="1" id="KW-1133">Transmembrane helix</keyword>
<feature type="transmembrane region" description="Helical" evidence="1">
    <location>
        <begin position="12"/>
        <end position="33"/>
    </location>
</feature>
<dbReference type="OrthoDB" id="2742220at2759"/>
<gene>
    <name evidence="2" type="ORF">CPB83DRAFT_774638</name>
</gene>
<feature type="transmembrane region" description="Helical" evidence="1">
    <location>
        <begin position="112"/>
        <end position="133"/>
    </location>
</feature>
<sequence length="277" mass="31252">MVDWKSADVVQASAVTGVHIIHLLSGVYFYDFIANLGFDYDFIAQKRKFKWPLIFYFANRYFMLGFYIVANHRVNCRLIYVFLKVFADFSRAFASISFALRTIAVWARNPFIIAALCLMILAQWAIIISTGIWVLKIDWISGVGCVPGADNTWFWLTMIFVYSMCFDFTVLVLNAYKLRPPFFRTSGMRSSLVSLVFHQGLVFYIISLTGDLIAIVFLALNLNAALDSVFATPSELISTLVACRAVRTLTNVNDESGNDATQVFFVQASPTPTDLPN</sequence>
<keyword evidence="1" id="KW-0812">Transmembrane</keyword>
<organism evidence="2 3">
    <name type="scientific">Crepidotus variabilis</name>
    <dbReference type="NCBI Taxonomy" id="179855"/>
    <lineage>
        <taxon>Eukaryota</taxon>
        <taxon>Fungi</taxon>
        <taxon>Dikarya</taxon>
        <taxon>Basidiomycota</taxon>
        <taxon>Agaricomycotina</taxon>
        <taxon>Agaricomycetes</taxon>
        <taxon>Agaricomycetidae</taxon>
        <taxon>Agaricales</taxon>
        <taxon>Agaricineae</taxon>
        <taxon>Crepidotaceae</taxon>
        <taxon>Crepidotus</taxon>
    </lineage>
</organism>
<keyword evidence="1" id="KW-0472">Membrane</keyword>
<keyword evidence="3" id="KW-1185">Reference proteome</keyword>
<evidence type="ECO:0000313" key="2">
    <source>
        <dbReference type="EMBL" id="KAF9523960.1"/>
    </source>
</evidence>
<evidence type="ECO:0000256" key="1">
    <source>
        <dbReference type="SAM" id="Phobius"/>
    </source>
</evidence>
<dbReference type="AlphaFoldDB" id="A0A9P6E7L3"/>
<dbReference type="Proteomes" id="UP000807306">
    <property type="component" value="Unassembled WGS sequence"/>
</dbReference>
<comment type="caution">
    <text evidence="2">The sequence shown here is derived from an EMBL/GenBank/DDBJ whole genome shotgun (WGS) entry which is preliminary data.</text>
</comment>
<dbReference type="EMBL" id="MU157907">
    <property type="protein sequence ID" value="KAF9523960.1"/>
    <property type="molecule type" value="Genomic_DNA"/>
</dbReference>
<feature type="transmembrane region" description="Helical" evidence="1">
    <location>
        <begin position="196"/>
        <end position="220"/>
    </location>
</feature>
<feature type="transmembrane region" description="Helical" evidence="1">
    <location>
        <begin position="53"/>
        <end position="72"/>
    </location>
</feature>
<name>A0A9P6E7L3_9AGAR</name>
<evidence type="ECO:0000313" key="3">
    <source>
        <dbReference type="Proteomes" id="UP000807306"/>
    </source>
</evidence>